<protein>
    <submittedName>
        <fullName evidence="1">Uncharacterized protein</fullName>
    </submittedName>
</protein>
<evidence type="ECO:0000313" key="2">
    <source>
        <dbReference type="Proteomes" id="UP000509478"/>
    </source>
</evidence>
<proteinExistence type="predicted"/>
<gene>
    <name evidence="1" type="ORF">C5F50_03150</name>
</gene>
<name>A0A7D5M3G3_9ARCH</name>
<dbReference type="EMBL" id="CP026995">
    <property type="protein sequence ID" value="QLH06186.1"/>
    <property type="molecule type" value="Genomic_DNA"/>
</dbReference>
<keyword evidence="2" id="KW-1185">Reference proteome</keyword>
<dbReference type="AlphaFoldDB" id="A0A7D5M3G3"/>
<dbReference type="Proteomes" id="UP000509478">
    <property type="component" value="Chromosome"/>
</dbReference>
<dbReference type="KEGG" id="nue:C5F50_03150"/>
<sequence length="74" mass="8638">MIEQTIEKNHDFRTVTKLYDALPRGVQHATFKKVLVYLEDSNKIAYDKNGAVFWIFARNKPGLIELEQNSTLLR</sequence>
<evidence type="ECO:0000313" key="1">
    <source>
        <dbReference type="EMBL" id="QLH06186.1"/>
    </source>
</evidence>
<organism evidence="1 2">
    <name type="scientific">Nitrosopumilus ureiphilus</name>
    <dbReference type="NCBI Taxonomy" id="1470067"/>
    <lineage>
        <taxon>Archaea</taxon>
        <taxon>Nitrososphaerota</taxon>
        <taxon>Nitrososphaeria</taxon>
        <taxon>Nitrosopumilales</taxon>
        <taxon>Nitrosopumilaceae</taxon>
        <taxon>Nitrosopumilus</taxon>
    </lineage>
</organism>
<accession>A0A7D5M3G3</accession>
<reference evidence="1 2" key="1">
    <citation type="submission" date="2018-02" db="EMBL/GenBank/DDBJ databases">
        <title>Complete genome of Nitrosopumilus ureaphilus PS0.</title>
        <authorList>
            <person name="Qin W."/>
            <person name="Zheng Y."/>
            <person name="Stahl D.A."/>
        </authorList>
    </citation>
    <scope>NUCLEOTIDE SEQUENCE [LARGE SCALE GENOMIC DNA]</scope>
    <source>
        <strain evidence="1 2">PS0</strain>
    </source>
</reference>